<evidence type="ECO:0000313" key="3">
    <source>
        <dbReference type="Proteomes" id="UP001488805"/>
    </source>
</evidence>
<dbReference type="AlphaFoldDB" id="A0AAW1EEX9"/>
<accession>A0AAW1EEX9</accession>
<comment type="caution">
    <text evidence="2">The sequence shown here is derived from an EMBL/GenBank/DDBJ whole genome shotgun (WGS) entry which is preliminary data.</text>
</comment>
<dbReference type="PANTHER" id="PTHR46609">
    <property type="entry name" value="EXONUCLEASE, PHAGE-TYPE/RECB, C-TERMINAL DOMAIN-CONTAINING PROTEIN"/>
    <property type="match status" value="1"/>
</dbReference>
<dbReference type="GO" id="GO:0006281">
    <property type="term" value="P:DNA repair"/>
    <property type="evidence" value="ECO:0007669"/>
    <property type="project" value="UniProtKB-ARBA"/>
</dbReference>
<dbReference type="InterPro" id="IPR011335">
    <property type="entry name" value="Restrct_endonuc-II-like"/>
</dbReference>
<evidence type="ECO:0000313" key="2">
    <source>
        <dbReference type="EMBL" id="KAK9521044.1"/>
    </source>
</evidence>
<dbReference type="PROSITE" id="PS51379">
    <property type="entry name" value="4FE4S_FER_2"/>
    <property type="match status" value="1"/>
</dbReference>
<protein>
    <recommendedName>
        <fullName evidence="1">4Fe-4S ferredoxin-type domain-containing protein</fullName>
    </recommendedName>
</protein>
<organism evidence="2 3">
    <name type="scientific">Zoarces viviparus</name>
    <name type="common">Viviparous eelpout</name>
    <name type="synonym">Blennius viviparus</name>
    <dbReference type="NCBI Taxonomy" id="48416"/>
    <lineage>
        <taxon>Eukaryota</taxon>
        <taxon>Metazoa</taxon>
        <taxon>Chordata</taxon>
        <taxon>Craniata</taxon>
        <taxon>Vertebrata</taxon>
        <taxon>Euteleostomi</taxon>
        <taxon>Actinopterygii</taxon>
        <taxon>Neopterygii</taxon>
        <taxon>Teleostei</taxon>
        <taxon>Neoteleostei</taxon>
        <taxon>Acanthomorphata</taxon>
        <taxon>Eupercaria</taxon>
        <taxon>Perciformes</taxon>
        <taxon>Cottioidei</taxon>
        <taxon>Zoarcales</taxon>
        <taxon>Zoarcidae</taxon>
        <taxon>Zoarcinae</taxon>
        <taxon>Zoarces</taxon>
    </lineage>
</organism>
<dbReference type="InterPro" id="IPR017896">
    <property type="entry name" value="4Fe4S_Fe-S-bd"/>
</dbReference>
<dbReference type="EMBL" id="JBCEZU010000329">
    <property type="protein sequence ID" value="KAK9521044.1"/>
    <property type="molecule type" value="Genomic_DNA"/>
</dbReference>
<evidence type="ECO:0000259" key="1">
    <source>
        <dbReference type="PROSITE" id="PS51379"/>
    </source>
</evidence>
<dbReference type="Gene3D" id="3.90.320.10">
    <property type="match status" value="1"/>
</dbReference>
<dbReference type="InterPro" id="IPR051703">
    <property type="entry name" value="NF-kappa-B_Signaling_Reg"/>
</dbReference>
<sequence>MEKAENMCYQKLWMAVQDVRDTKVKWPPVAASPDGPVSCLCCGICEIKCPLTAKCMTLVDDRTTKRRSLMTEGLALACYHDNFHQAQCQLDVCEVKYCDFIVQFLRDVAGI</sequence>
<dbReference type="Proteomes" id="UP001488805">
    <property type="component" value="Unassembled WGS sequence"/>
</dbReference>
<keyword evidence="3" id="KW-1185">Reference proteome</keyword>
<proteinExistence type="predicted"/>
<dbReference type="InterPro" id="IPR011604">
    <property type="entry name" value="PDDEXK-like_dom_sf"/>
</dbReference>
<reference evidence="2 3" key="1">
    <citation type="journal article" date="2024" name="Genome Biol. Evol.">
        <title>Chromosome-level genome assembly of the viviparous eelpout Zoarces viviparus.</title>
        <authorList>
            <person name="Fuhrmann N."/>
            <person name="Brasseur M.V."/>
            <person name="Bakowski C.E."/>
            <person name="Podsiadlowski L."/>
            <person name="Prost S."/>
            <person name="Krehenwinkel H."/>
            <person name="Mayer C."/>
        </authorList>
    </citation>
    <scope>NUCLEOTIDE SEQUENCE [LARGE SCALE GENOMIC DNA]</scope>
    <source>
        <strain evidence="2">NO-MEL_2022_Ind0_liver</strain>
    </source>
</reference>
<dbReference type="SUPFAM" id="SSF52980">
    <property type="entry name" value="Restriction endonuclease-like"/>
    <property type="match status" value="1"/>
</dbReference>
<dbReference type="PANTHER" id="PTHR46609:SF8">
    <property type="entry name" value="YQAJ VIRAL RECOMBINASE DOMAIN-CONTAINING PROTEIN"/>
    <property type="match status" value="1"/>
</dbReference>
<gene>
    <name evidence="2" type="ORF">VZT92_020883</name>
</gene>
<feature type="domain" description="4Fe-4S ferredoxin-type" evidence="1">
    <location>
        <begin position="29"/>
        <end position="61"/>
    </location>
</feature>
<name>A0AAW1EEX9_ZOAVI</name>